<feature type="domain" description="NodB homology" evidence="1">
    <location>
        <begin position="7"/>
        <end position="197"/>
    </location>
</feature>
<dbReference type="Gene3D" id="3.20.20.370">
    <property type="entry name" value="Glycoside hydrolase/deacetylase"/>
    <property type="match status" value="1"/>
</dbReference>
<dbReference type="InterPro" id="IPR002509">
    <property type="entry name" value="NODB_dom"/>
</dbReference>
<organism evidence="2 3">
    <name type="scientific">Rubrobacter marinus</name>
    <dbReference type="NCBI Taxonomy" id="2653852"/>
    <lineage>
        <taxon>Bacteria</taxon>
        <taxon>Bacillati</taxon>
        <taxon>Actinomycetota</taxon>
        <taxon>Rubrobacteria</taxon>
        <taxon>Rubrobacterales</taxon>
        <taxon>Rubrobacteraceae</taxon>
        <taxon>Rubrobacter</taxon>
    </lineage>
</organism>
<gene>
    <name evidence="2" type="ORF">GBA65_11140</name>
</gene>
<evidence type="ECO:0000313" key="3">
    <source>
        <dbReference type="Proteomes" id="UP000502706"/>
    </source>
</evidence>
<sequence length="200" mass="21739">MDVTDTPGVALTFDDGPDPVWTPRVLDALDRAGARATFFVIPPLALEHEGLVRAALEAGHGVELHCVRHVRHTELSPREVEAEAREGLRALRSFGAEPRLWRPPWGVVAPWTWGIAAEYGLEIAGWTADTHDWRGDDAPAMLRSVSPLIRQGAVVLMHDGIGPGALRDGCAETVALVGELVAHIEKLECEPSPYRARRGA</sequence>
<reference evidence="2 3" key="1">
    <citation type="submission" date="2019-10" db="EMBL/GenBank/DDBJ databases">
        <title>Rubrobacter sp nov SCSIO 52915 isolated from a deep-sea sediment in the South China Sea.</title>
        <authorList>
            <person name="Chen R.W."/>
        </authorList>
    </citation>
    <scope>NUCLEOTIDE SEQUENCE [LARGE SCALE GENOMIC DNA]</scope>
    <source>
        <strain evidence="2 3">SCSIO 52915</strain>
    </source>
</reference>
<accession>A0A6G8PXR6</accession>
<dbReference type="RefSeq" id="WP_166396648.1">
    <property type="nucleotide sequence ID" value="NZ_CP045121.1"/>
</dbReference>
<dbReference type="GO" id="GO:0005975">
    <property type="term" value="P:carbohydrate metabolic process"/>
    <property type="evidence" value="ECO:0007669"/>
    <property type="project" value="InterPro"/>
</dbReference>
<dbReference type="EMBL" id="CP045121">
    <property type="protein sequence ID" value="QIN78986.1"/>
    <property type="molecule type" value="Genomic_DNA"/>
</dbReference>
<keyword evidence="3" id="KW-1185">Reference proteome</keyword>
<dbReference type="Pfam" id="PF01522">
    <property type="entry name" value="Polysacc_deac_1"/>
    <property type="match status" value="1"/>
</dbReference>
<evidence type="ECO:0000313" key="2">
    <source>
        <dbReference type="EMBL" id="QIN78986.1"/>
    </source>
</evidence>
<protein>
    <submittedName>
        <fullName evidence="2">Polysaccharide deacetylase family protein</fullName>
    </submittedName>
</protein>
<dbReference type="AlphaFoldDB" id="A0A6G8PXR6"/>
<name>A0A6G8PXR6_9ACTN</name>
<dbReference type="InterPro" id="IPR011330">
    <property type="entry name" value="Glyco_hydro/deAcase_b/a-brl"/>
</dbReference>
<dbReference type="PANTHER" id="PTHR10587:SF137">
    <property type="entry name" value="4-DEOXY-4-FORMAMIDO-L-ARABINOSE-PHOSPHOUNDECAPRENOL DEFORMYLASE ARND-RELATED"/>
    <property type="match status" value="1"/>
</dbReference>
<dbReference type="InterPro" id="IPR050248">
    <property type="entry name" value="Polysacc_deacetylase_ArnD"/>
</dbReference>
<dbReference type="PROSITE" id="PS51677">
    <property type="entry name" value="NODB"/>
    <property type="match status" value="1"/>
</dbReference>
<dbReference type="KEGG" id="rmar:GBA65_11140"/>
<dbReference type="GO" id="GO:0016810">
    <property type="term" value="F:hydrolase activity, acting on carbon-nitrogen (but not peptide) bonds"/>
    <property type="evidence" value="ECO:0007669"/>
    <property type="project" value="InterPro"/>
</dbReference>
<dbReference type="PANTHER" id="PTHR10587">
    <property type="entry name" value="GLYCOSYL TRANSFERASE-RELATED"/>
    <property type="match status" value="1"/>
</dbReference>
<dbReference type="Proteomes" id="UP000502706">
    <property type="component" value="Chromosome"/>
</dbReference>
<dbReference type="SUPFAM" id="SSF88713">
    <property type="entry name" value="Glycoside hydrolase/deacetylase"/>
    <property type="match status" value="1"/>
</dbReference>
<evidence type="ECO:0000259" key="1">
    <source>
        <dbReference type="PROSITE" id="PS51677"/>
    </source>
</evidence>
<proteinExistence type="predicted"/>
<dbReference type="CDD" id="cd10917">
    <property type="entry name" value="CE4_NodB_like_6s_7s"/>
    <property type="match status" value="1"/>
</dbReference>